<gene>
    <name evidence="2" type="ORF">A1O9_01980</name>
</gene>
<dbReference type="OrthoDB" id="1658288at2759"/>
<dbReference type="InterPro" id="IPR000845">
    <property type="entry name" value="Nucleoside_phosphorylase_d"/>
</dbReference>
<dbReference type="GO" id="GO:0003824">
    <property type="term" value="F:catalytic activity"/>
    <property type="evidence" value="ECO:0007669"/>
    <property type="project" value="InterPro"/>
</dbReference>
<dbReference type="SUPFAM" id="SSF53167">
    <property type="entry name" value="Purine and uridine phosphorylases"/>
    <property type="match status" value="1"/>
</dbReference>
<dbReference type="PANTHER" id="PTHR46082">
    <property type="entry name" value="ATP/GTP-BINDING PROTEIN-RELATED"/>
    <property type="match status" value="1"/>
</dbReference>
<dbReference type="InterPro" id="IPR035994">
    <property type="entry name" value="Nucleoside_phosphorylase_sf"/>
</dbReference>
<dbReference type="GO" id="GO:0009116">
    <property type="term" value="P:nucleoside metabolic process"/>
    <property type="evidence" value="ECO:0007669"/>
    <property type="project" value="InterPro"/>
</dbReference>
<sequence>MPNYPQPQTRLTFEVAIICALVEELDAVEATLDDIYDVDTYSKGEGDPNRYKGGKILLPGMGKERAASGSAYFCTGFPDIKLCLLVGLCAGAARDHHKEDILLGDIIISTSLVQSDFGRQGKDGITRKDTIGDNFGRPSKDIRTLLSMLQTQKTGGQSRANSIAALRVLSQTRQTWHYPGREKDVLFDAKYDHKHHIPGLCEACDDGHDCEAAQRASCEYLKCDIAKAVERQTVREDQLPRIHFGAFSSADQVIRSSKHRDAMNAADGVIGFKMEGAGVWDNFPTVIIKGVGDYADSHKNKKFQPYAAATAAACSKAFLMEWERGRTPRSGQASLPSPSMPTSINNNYAGGTFNTMGNAFYGGNFTSHGPMNV</sequence>
<feature type="domain" description="Nucleoside phosphorylase" evidence="1">
    <location>
        <begin position="15"/>
        <end position="318"/>
    </location>
</feature>
<evidence type="ECO:0000259" key="1">
    <source>
        <dbReference type="Pfam" id="PF01048"/>
    </source>
</evidence>
<dbReference type="InterPro" id="IPR053137">
    <property type="entry name" value="NLR-like"/>
</dbReference>
<organism evidence="2 3">
    <name type="scientific">Exophiala aquamarina CBS 119918</name>
    <dbReference type="NCBI Taxonomy" id="1182545"/>
    <lineage>
        <taxon>Eukaryota</taxon>
        <taxon>Fungi</taxon>
        <taxon>Dikarya</taxon>
        <taxon>Ascomycota</taxon>
        <taxon>Pezizomycotina</taxon>
        <taxon>Eurotiomycetes</taxon>
        <taxon>Chaetothyriomycetidae</taxon>
        <taxon>Chaetothyriales</taxon>
        <taxon>Herpotrichiellaceae</taxon>
        <taxon>Exophiala</taxon>
    </lineage>
</organism>
<protein>
    <recommendedName>
        <fullName evidence="1">Nucleoside phosphorylase domain-containing protein</fullName>
    </recommendedName>
</protein>
<keyword evidence="3" id="KW-1185">Reference proteome</keyword>
<comment type="caution">
    <text evidence="2">The sequence shown here is derived from an EMBL/GenBank/DDBJ whole genome shotgun (WGS) entry which is preliminary data.</text>
</comment>
<dbReference type="RefSeq" id="XP_013263009.1">
    <property type="nucleotide sequence ID" value="XM_013407555.1"/>
</dbReference>
<dbReference type="STRING" id="1182545.A0A072PJY8"/>
<dbReference type="PANTHER" id="PTHR46082:SF6">
    <property type="entry name" value="AAA+ ATPASE DOMAIN-CONTAINING PROTEIN-RELATED"/>
    <property type="match status" value="1"/>
</dbReference>
<dbReference type="EMBL" id="AMGV01000002">
    <property type="protein sequence ID" value="KEF60419.1"/>
    <property type="molecule type" value="Genomic_DNA"/>
</dbReference>
<dbReference type="Gene3D" id="3.40.50.1580">
    <property type="entry name" value="Nucleoside phosphorylase domain"/>
    <property type="match status" value="1"/>
</dbReference>
<proteinExistence type="predicted"/>
<accession>A0A072PJY8</accession>
<dbReference type="AlphaFoldDB" id="A0A072PJY8"/>
<dbReference type="Proteomes" id="UP000027920">
    <property type="component" value="Unassembled WGS sequence"/>
</dbReference>
<dbReference type="Pfam" id="PF01048">
    <property type="entry name" value="PNP_UDP_1"/>
    <property type="match status" value="1"/>
</dbReference>
<dbReference type="VEuPathDB" id="FungiDB:A1O9_01980"/>
<name>A0A072PJY8_9EURO</name>
<evidence type="ECO:0000313" key="2">
    <source>
        <dbReference type="EMBL" id="KEF60419.1"/>
    </source>
</evidence>
<dbReference type="HOGENOM" id="CLU_000288_34_22_1"/>
<evidence type="ECO:0000313" key="3">
    <source>
        <dbReference type="Proteomes" id="UP000027920"/>
    </source>
</evidence>
<dbReference type="GeneID" id="25276925"/>
<reference evidence="2 3" key="1">
    <citation type="submission" date="2013-03" db="EMBL/GenBank/DDBJ databases">
        <title>The Genome Sequence of Exophiala aquamarina CBS 119918.</title>
        <authorList>
            <consortium name="The Broad Institute Genomics Platform"/>
            <person name="Cuomo C."/>
            <person name="de Hoog S."/>
            <person name="Gorbushina A."/>
            <person name="Walker B."/>
            <person name="Young S.K."/>
            <person name="Zeng Q."/>
            <person name="Gargeya S."/>
            <person name="Fitzgerald M."/>
            <person name="Haas B."/>
            <person name="Abouelleil A."/>
            <person name="Allen A.W."/>
            <person name="Alvarado L."/>
            <person name="Arachchi H.M."/>
            <person name="Berlin A.M."/>
            <person name="Chapman S.B."/>
            <person name="Gainer-Dewar J."/>
            <person name="Goldberg J."/>
            <person name="Griggs A."/>
            <person name="Gujja S."/>
            <person name="Hansen M."/>
            <person name="Howarth C."/>
            <person name="Imamovic A."/>
            <person name="Ireland A."/>
            <person name="Larimer J."/>
            <person name="McCowan C."/>
            <person name="Murphy C."/>
            <person name="Pearson M."/>
            <person name="Poon T.W."/>
            <person name="Priest M."/>
            <person name="Roberts A."/>
            <person name="Saif S."/>
            <person name="Shea T."/>
            <person name="Sisk P."/>
            <person name="Sykes S."/>
            <person name="Wortman J."/>
            <person name="Nusbaum C."/>
            <person name="Birren B."/>
        </authorList>
    </citation>
    <scope>NUCLEOTIDE SEQUENCE [LARGE SCALE GENOMIC DNA]</scope>
    <source>
        <strain evidence="2 3">CBS 119918</strain>
    </source>
</reference>